<dbReference type="EMBL" id="CP000542">
    <property type="protein sequence ID" value="ABM56609.1"/>
    <property type="molecule type" value="Genomic_DNA"/>
</dbReference>
<dbReference type="GO" id="GO:0046872">
    <property type="term" value="F:metal ion binding"/>
    <property type="evidence" value="ECO:0007669"/>
    <property type="project" value="InterPro"/>
</dbReference>
<dbReference type="InterPro" id="IPR016102">
    <property type="entry name" value="Succinyl-CoA_synth-like"/>
</dbReference>
<dbReference type="SUPFAM" id="SSF51735">
    <property type="entry name" value="NAD(P)-binding Rossmann-fold domains"/>
    <property type="match status" value="1"/>
</dbReference>
<dbReference type="AlphaFoldDB" id="A1WG52"/>
<proteinExistence type="predicted"/>
<dbReference type="STRING" id="391735.Veis_0829"/>
<dbReference type="SMART" id="SM00881">
    <property type="entry name" value="CoA_binding"/>
    <property type="match status" value="1"/>
</dbReference>
<evidence type="ECO:0000256" key="1">
    <source>
        <dbReference type="PROSITE-ProRule" id="PRU00409"/>
    </source>
</evidence>
<dbReference type="InterPro" id="IPR036291">
    <property type="entry name" value="NAD(P)-bd_dom_sf"/>
</dbReference>
<dbReference type="Gene3D" id="3.30.1490.20">
    <property type="entry name" value="ATP-grasp fold, A domain"/>
    <property type="match status" value="1"/>
</dbReference>
<dbReference type="eggNOG" id="COG1042">
    <property type="taxonomic scope" value="Bacteria"/>
</dbReference>
<dbReference type="PANTHER" id="PTHR42793:SF4">
    <property type="entry name" value="BLL6376 PROTEIN"/>
    <property type="match status" value="1"/>
</dbReference>
<dbReference type="SUPFAM" id="SSF52210">
    <property type="entry name" value="Succinyl-CoA synthetase domains"/>
    <property type="match status" value="2"/>
</dbReference>
<evidence type="ECO:0000259" key="2">
    <source>
        <dbReference type="PROSITE" id="PS50975"/>
    </source>
</evidence>
<organism evidence="3 4">
    <name type="scientific">Verminephrobacter eiseniae (strain EF01-2)</name>
    <dbReference type="NCBI Taxonomy" id="391735"/>
    <lineage>
        <taxon>Bacteria</taxon>
        <taxon>Pseudomonadati</taxon>
        <taxon>Pseudomonadota</taxon>
        <taxon>Betaproteobacteria</taxon>
        <taxon>Burkholderiales</taxon>
        <taxon>Comamonadaceae</taxon>
        <taxon>Verminephrobacter</taxon>
    </lineage>
</organism>
<dbReference type="KEGG" id="vei:Veis_0829"/>
<keyword evidence="4" id="KW-1185">Reference proteome</keyword>
<evidence type="ECO:0000313" key="3">
    <source>
        <dbReference type="EMBL" id="ABM56609.1"/>
    </source>
</evidence>
<dbReference type="InterPro" id="IPR011761">
    <property type="entry name" value="ATP-grasp"/>
</dbReference>
<dbReference type="InterPro" id="IPR013815">
    <property type="entry name" value="ATP_grasp_subdomain_1"/>
</dbReference>
<dbReference type="SUPFAM" id="SSF56059">
    <property type="entry name" value="Glutathione synthetase ATP-binding domain-like"/>
    <property type="match status" value="1"/>
</dbReference>
<reference evidence="4" key="1">
    <citation type="submission" date="2006-12" db="EMBL/GenBank/DDBJ databases">
        <title>Complete sequence of chromosome 1 of Verminephrobacter eiseniae EF01-2.</title>
        <authorList>
            <person name="Copeland A."/>
            <person name="Lucas S."/>
            <person name="Lapidus A."/>
            <person name="Barry K."/>
            <person name="Detter J.C."/>
            <person name="Glavina del Rio T."/>
            <person name="Dalin E."/>
            <person name="Tice H."/>
            <person name="Pitluck S."/>
            <person name="Chertkov O."/>
            <person name="Brettin T."/>
            <person name="Bruce D."/>
            <person name="Han C."/>
            <person name="Tapia R."/>
            <person name="Gilna P."/>
            <person name="Schmutz J."/>
            <person name="Larimer F."/>
            <person name="Land M."/>
            <person name="Hauser L."/>
            <person name="Kyrpides N."/>
            <person name="Kim E."/>
            <person name="Stahl D."/>
            <person name="Richardson P."/>
        </authorList>
    </citation>
    <scope>NUCLEOTIDE SEQUENCE [LARGE SCALE GENOMIC DNA]</scope>
    <source>
        <strain evidence="4">EF01-2</strain>
    </source>
</reference>
<dbReference type="HOGENOM" id="CLU_007415_3_1_4"/>
<dbReference type="Pfam" id="PF13607">
    <property type="entry name" value="Succ_CoA_lig"/>
    <property type="match status" value="1"/>
</dbReference>
<dbReference type="Gene3D" id="3.40.50.720">
    <property type="entry name" value="NAD(P)-binding Rossmann-like Domain"/>
    <property type="match status" value="1"/>
</dbReference>
<protein>
    <submittedName>
        <fullName evidence="3">CoA-binding domain protein</fullName>
    </submittedName>
</protein>
<name>A1WG52_VEREI</name>
<feature type="domain" description="ATP-grasp" evidence="2">
    <location>
        <begin position="549"/>
        <end position="585"/>
    </location>
</feature>
<dbReference type="Gene3D" id="3.30.470.20">
    <property type="entry name" value="ATP-grasp fold, B domain"/>
    <property type="match status" value="1"/>
</dbReference>
<dbReference type="Pfam" id="PF13380">
    <property type="entry name" value="CoA_binding_2"/>
    <property type="match status" value="1"/>
</dbReference>
<dbReference type="GO" id="GO:0005524">
    <property type="term" value="F:ATP binding"/>
    <property type="evidence" value="ECO:0007669"/>
    <property type="project" value="UniProtKB-UniRule"/>
</dbReference>
<keyword evidence="1" id="KW-0547">Nucleotide-binding</keyword>
<dbReference type="InterPro" id="IPR032875">
    <property type="entry name" value="Succ_CoA_lig_flav_dom"/>
</dbReference>
<sequence length="766" mass="79662">MTEATSMLQLLTPRRVAVLGASENPVKAGGRPIAYMRRYGFQDDIYPVNPRRTEVQGLPCYASLADLPQAPDLVVISLAGSQVDAALAQCIAAGARCAVIYSSGFAELGAAGLAAQQALVRRASAAGLRLIGPNTQGVANFQTGAVLNFSTMINECAPQDGAIAIVSQSGAGAGILYGGLRRQGLGVRYMVATGNEAGVNVARAVRGLLEDPSLRLILMYAEALRDTGLLAEAATLSARRDVPILAVKAARTPAGQATASSHTGALASEDALAEAFLRQHNIVRVRDFDELVEYAQLFERRERPRGRKLVALSNSGATCVLAADAIEQNDMLSAEFTPSHAQALRAVLPAYVAVRNPIDMTTALLGQPGIYGDALRTVADSGAAHGVFVGFPVGGEGYDMSYFARQTMDFVAATGLPVAVGAVQDGVARAFRTCGLPVFGSEFRAIRGLALLAGYEEGRAALRAGAESAGCAGAAAGLPVTGAAGGAAWDEPASLVSRHGSDVVGCAQPSERSARRIAQPIPSVLASDATPRCASMASADRQMIGDATLALLAQAGLPVVRHRVCRRQEDIAAALESLQRPVVLKGVSAAITHKSEHGLVRLGVSAPEQAHAAWRDYQTVLDGLGADFGGLLVAEQARGDFELAVGAHWDATFGPVVMVGHGGVLVEAYQDMQFLLAPFTRAQALAAIARLRVARGFAATRGLPAVDLHALAAMLVTLGQWFVQQQGAFSSIDANPVLVSRTAAPVLVDAVVIPCAGARAERIRSH</sequence>
<dbReference type="Pfam" id="PF13549">
    <property type="entry name" value="ATP-grasp_5"/>
    <property type="match status" value="1"/>
</dbReference>
<gene>
    <name evidence="3" type="ordered locus">Veis_0829</name>
</gene>
<dbReference type="Proteomes" id="UP000000374">
    <property type="component" value="Chromosome"/>
</dbReference>
<dbReference type="eggNOG" id="COG0045">
    <property type="taxonomic scope" value="Bacteria"/>
</dbReference>
<dbReference type="InterPro" id="IPR003781">
    <property type="entry name" value="CoA-bd"/>
</dbReference>
<dbReference type="OrthoDB" id="9807426at2"/>
<dbReference type="Gene3D" id="3.40.50.261">
    <property type="entry name" value="Succinyl-CoA synthetase domains"/>
    <property type="match status" value="2"/>
</dbReference>
<keyword evidence="1" id="KW-0067">ATP-binding</keyword>
<accession>A1WG52</accession>
<dbReference type="PANTHER" id="PTHR42793">
    <property type="entry name" value="COA BINDING DOMAIN CONTAINING PROTEIN"/>
    <property type="match status" value="1"/>
</dbReference>
<evidence type="ECO:0000313" key="4">
    <source>
        <dbReference type="Proteomes" id="UP000000374"/>
    </source>
</evidence>
<dbReference type="PROSITE" id="PS50975">
    <property type="entry name" value="ATP_GRASP"/>
    <property type="match status" value="1"/>
</dbReference>